<keyword evidence="2" id="KW-1133">Transmembrane helix</keyword>
<accession>D5G421</accession>
<proteinExistence type="predicted"/>
<feature type="region of interest" description="Disordered" evidence="1">
    <location>
        <begin position="235"/>
        <end position="281"/>
    </location>
</feature>
<dbReference type="HOGENOM" id="CLU_053893_0_0_1"/>
<dbReference type="GeneID" id="9182391"/>
<protein>
    <submittedName>
        <fullName evidence="4">(Perigord truffle) hypothetical protein</fullName>
    </submittedName>
</protein>
<feature type="chain" id="PRO_5003072203" evidence="3">
    <location>
        <begin position="24"/>
        <end position="281"/>
    </location>
</feature>
<evidence type="ECO:0000256" key="3">
    <source>
        <dbReference type="SAM" id="SignalP"/>
    </source>
</evidence>
<dbReference type="InParanoid" id="D5G421"/>
<keyword evidence="2" id="KW-0812">Transmembrane</keyword>
<feature type="compositionally biased region" description="Polar residues" evidence="1">
    <location>
        <begin position="116"/>
        <end position="128"/>
    </location>
</feature>
<sequence>MAKLSTLLYISIFAFLLARCSLAEEQAFQKRQDDQTSDDAATTTVSSPGRTSTTIVTSTSSRQTTSRASTSQPSLTTTRTTTPATTSRQTTQETATGPTAIRSSPSTQGDKPAETTAGSNNDPTSDPESTTPMTTLSPTTRRSVITIFSTITSGTNTGQVSSSVFTSTTVETPIVQASSGGQNQGPNSRSEALKPATRNTIIGAVVGVGGALLVGGLVIFAWRLKRRRVNPVDEDDLMRRDGSPLAAGRDMRTTSPEESPFKSTLDQYHKPPGTVNASSNF</sequence>
<feature type="region of interest" description="Disordered" evidence="1">
    <location>
        <begin position="29"/>
        <end position="141"/>
    </location>
</feature>
<dbReference type="STRING" id="656061.D5G421"/>
<reference evidence="4 5" key="1">
    <citation type="journal article" date="2010" name="Nature">
        <title>Perigord black truffle genome uncovers evolutionary origins and mechanisms of symbiosis.</title>
        <authorList>
            <person name="Martin F."/>
            <person name="Kohler A."/>
            <person name="Murat C."/>
            <person name="Balestrini R."/>
            <person name="Coutinho P.M."/>
            <person name="Jaillon O."/>
            <person name="Montanini B."/>
            <person name="Morin E."/>
            <person name="Noel B."/>
            <person name="Percudani R."/>
            <person name="Porcel B."/>
            <person name="Rubini A."/>
            <person name="Amicucci A."/>
            <person name="Amselem J."/>
            <person name="Anthouard V."/>
            <person name="Arcioni S."/>
            <person name="Artiguenave F."/>
            <person name="Aury J.M."/>
            <person name="Ballario P."/>
            <person name="Bolchi A."/>
            <person name="Brenna A."/>
            <person name="Brun A."/>
            <person name="Buee M."/>
            <person name="Cantarel B."/>
            <person name="Chevalier G."/>
            <person name="Couloux A."/>
            <person name="Da Silva C."/>
            <person name="Denoeud F."/>
            <person name="Duplessis S."/>
            <person name="Ghignone S."/>
            <person name="Hilselberger B."/>
            <person name="Iotti M."/>
            <person name="Marcais B."/>
            <person name="Mello A."/>
            <person name="Miranda M."/>
            <person name="Pacioni G."/>
            <person name="Quesneville H."/>
            <person name="Riccioni C."/>
            <person name="Ruotolo R."/>
            <person name="Splivallo R."/>
            <person name="Stocchi V."/>
            <person name="Tisserant E."/>
            <person name="Viscomi A.R."/>
            <person name="Zambonelli A."/>
            <person name="Zampieri E."/>
            <person name="Henrissat B."/>
            <person name="Lebrun M.H."/>
            <person name="Paolocci F."/>
            <person name="Bonfante P."/>
            <person name="Ottonello S."/>
            <person name="Wincker P."/>
        </authorList>
    </citation>
    <scope>NUCLEOTIDE SEQUENCE [LARGE SCALE GENOMIC DNA]</scope>
    <source>
        <strain evidence="4 5">Mel28</strain>
    </source>
</reference>
<name>D5G421_TUBMM</name>
<feature type="compositionally biased region" description="Polar residues" evidence="1">
    <location>
        <begin position="253"/>
        <end position="266"/>
    </location>
</feature>
<organism evidence="4 5">
    <name type="scientific">Tuber melanosporum (strain Mel28)</name>
    <name type="common">Perigord black truffle</name>
    <dbReference type="NCBI Taxonomy" id="656061"/>
    <lineage>
        <taxon>Eukaryota</taxon>
        <taxon>Fungi</taxon>
        <taxon>Dikarya</taxon>
        <taxon>Ascomycota</taxon>
        <taxon>Pezizomycotina</taxon>
        <taxon>Pezizomycetes</taxon>
        <taxon>Pezizales</taxon>
        <taxon>Tuberaceae</taxon>
        <taxon>Tuber</taxon>
    </lineage>
</organism>
<feature type="compositionally biased region" description="Low complexity" evidence="1">
    <location>
        <begin position="129"/>
        <end position="141"/>
    </location>
</feature>
<dbReference type="Proteomes" id="UP000006911">
    <property type="component" value="Unassembled WGS sequence"/>
</dbReference>
<keyword evidence="5" id="KW-1185">Reference proteome</keyword>
<keyword evidence="2" id="KW-0472">Membrane</keyword>
<dbReference type="AlphaFoldDB" id="D5G421"/>
<dbReference type="EMBL" id="FN429986">
    <property type="protein sequence ID" value="CAZ79264.1"/>
    <property type="molecule type" value="Genomic_DNA"/>
</dbReference>
<feature type="transmembrane region" description="Helical" evidence="2">
    <location>
        <begin position="201"/>
        <end position="222"/>
    </location>
</feature>
<feature type="signal peptide" evidence="3">
    <location>
        <begin position="1"/>
        <end position="23"/>
    </location>
</feature>
<evidence type="ECO:0000313" key="5">
    <source>
        <dbReference type="Proteomes" id="UP000006911"/>
    </source>
</evidence>
<dbReference type="RefSeq" id="XP_002835143.1">
    <property type="nucleotide sequence ID" value="XM_002835097.1"/>
</dbReference>
<keyword evidence="3" id="KW-0732">Signal</keyword>
<evidence type="ECO:0000313" key="4">
    <source>
        <dbReference type="EMBL" id="CAZ79264.1"/>
    </source>
</evidence>
<feature type="compositionally biased region" description="Low complexity" evidence="1">
    <location>
        <begin position="38"/>
        <end position="96"/>
    </location>
</feature>
<evidence type="ECO:0000256" key="2">
    <source>
        <dbReference type="SAM" id="Phobius"/>
    </source>
</evidence>
<dbReference type="OMA" id="LDQYHKP"/>
<evidence type="ECO:0000256" key="1">
    <source>
        <dbReference type="SAM" id="MobiDB-lite"/>
    </source>
</evidence>
<gene>
    <name evidence="4" type="ORF">GSTUM_00003911001</name>
</gene>
<dbReference type="KEGG" id="tml:GSTUM_00003911001"/>
<dbReference type="eggNOG" id="ENOG502S9EF">
    <property type="taxonomic scope" value="Eukaryota"/>
</dbReference>